<feature type="signal peptide" evidence="1">
    <location>
        <begin position="1"/>
        <end position="24"/>
    </location>
</feature>
<feature type="domain" description="Ig-like" evidence="2">
    <location>
        <begin position="201"/>
        <end position="284"/>
    </location>
</feature>
<evidence type="ECO:0000313" key="3">
    <source>
        <dbReference type="EMBL" id="KAA5534538.1"/>
    </source>
</evidence>
<keyword evidence="1" id="KW-0732">Signal</keyword>
<dbReference type="RefSeq" id="WP_150032218.1">
    <property type="nucleotide sequence ID" value="NZ_VWSH01000002.1"/>
</dbReference>
<dbReference type="EMBL" id="VWSH01000002">
    <property type="protein sequence ID" value="KAA5534538.1"/>
    <property type="molecule type" value="Genomic_DNA"/>
</dbReference>
<dbReference type="Proteomes" id="UP000323632">
    <property type="component" value="Unassembled WGS sequence"/>
</dbReference>
<evidence type="ECO:0000313" key="4">
    <source>
        <dbReference type="Proteomes" id="UP000323632"/>
    </source>
</evidence>
<accession>A0A5M6CH34</accession>
<organism evidence="3 4">
    <name type="scientific">Taibaiella lutea</name>
    <dbReference type="NCBI Taxonomy" id="2608001"/>
    <lineage>
        <taxon>Bacteria</taxon>
        <taxon>Pseudomonadati</taxon>
        <taxon>Bacteroidota</taxon>
        <taxon>Chitinophagia</taxon>
        <taxon>Chitinophagales</taxon>
        <taxon>Chitinophagaceae</taxon>
        <taxon>Taibaiella</taxon>
    </lineage>
</organism>
<sequence>MKKKFLQLVCLLCLLLTVIIPAKAQSIYTYSNATNGAYASLAANLTASTLATVGSWGSNTPCSNGGGISGITVNPSFATFNPANASSPALNVNITPNTGYMIKVTSMSVSMRRSGTGPTKARLAYSIDGGTTWFNNGTDYAPNNNSCGSFSSGSWTLSTPLYVCSGMLKVRIYYFAAGASTGTCQTANLVVNGTVTPLPVPSLTISSSTSVPPLCAGTNITFTAAPVNPGTAPTYTWKKNGSTVGANSNIYSDNTLTGSDVITCEMNSNAPCASTAAVSSNAVSVLIIPAITSNVADTICYGESLAWGTQTLNATGTYSQVFTSAQGCDSTVTMNLFVRPEITHAFADTACFGDSYTWASQTLNTTGTYFQTFPSYTGCDSIVTFHLFVRPEITHVFADTACYGATYNWQSLALTATGVYSQTFPSYTGCDSNVTLHLFVRPAITKTFADTICALATYTWAGQSFTTTGTYNHTFTSYTSCDSVVTLNLFVRPAITKTFADTICALATYNWAGQSFTTTGTYNHTFTSYTNCDSTVTLHLFVRPAITKTFADTICALATYNWAGQSFTTTGTYNHTFTSYTSCDSTVTLHLFVRPAITKTFADTICALATYTWAGQSFTTTGTYNHTFTSYTSCDSTVTLHLFVRPAITKTFADTICALATYNWAGQSFTTTGIYNHTFTSYTNCDSTVTLHLFVRPAITKTFADTICASATYSWAGQSFTTTGTYNHTFTSYTSCDSTVTLHLFVRPAITKTFADTICALATYNWAGQSFTTTGTYNHTFISYTNCDSVVTLHLYVYPLISNTVNATICNGSTYLFGTQVISVAGTYNHAFQAMNGCDSNVTLILNVTPVITNTISDTICYGASYNWGAQVYTASGSYNQTFTASTSCDSIVTLNLTVSPLISNTINDTICYGTTYTLGTQVLNASGTYNATFTAATGCDSILTLYLTVSPQVVTNISNAICYGQTYTLGSQALTTTGNYTEIFTSADGCDSTVHLNLYVSPQPPTTIIDTASCGSLFFEGTLYTSTTTLTDTFHTSLGCDSLYRIVNIVINNNTPLVQTIDTMGCNSLVFEGTVYTTSTSFTDTLRNTLGCDSLVRNINIIIGTSGTYNLDREICEGDTFHFDGQHYTTTGTYAFTFKNKAGCDSLINIMLKVNPLPNVQLTEAEVLNHCIGDSVLLLESGASAFNLVTGFGEQDNNALHALLIDPKNTIAIEGIDAKGCRDTASIVIDAQHCCDIWLPNAFSPNGDGLNDEFIPKTKGHPKEYVMHIFDRWGQNIFTSFDIEKGWDGTINGKPAAISTYHYFISGKCTNGEPVNLKGGITLVR</sequence>
<gene>
    <name evidence="3" type="ORF">F0919_07920</name>
</gene>
<dbReference type="PROSITE" id="PS50835">
    <property type="entry name" value="IG_LIKE"/>
    <property type="match status" value="1"/>
</dbReference>
<reference evidence="3 4" key="1">
    <citation type="submission" date="2019-09" db="EMBL/GenBank/DDBJ databases">
        <title>Genome sequence and assembly of Taibaiella sp.</title>
        <authorList>
            <person name="Chhetri G."/>
        </authorList>
    </citation>
    <scope>NUCLEOTIDE SEQUENCE [LARGE SCALE GENOMIC DNA]</scope>
    <source>
        <strain evidence="3 4">KVB11</strain>
    </source>
</reference>
<dbReference type="Pfam" id="PF13585">
    <property type="entry name" value="CHU_C"/>
    <property type="match status" value="1"/>
</dbReference>
<proteinExistence type="predicted"/>
<dbReference type="InterPro" id="IPR026341">
    <property type="entry name" value="T9SS_type_B"/>
</dbReference>
<comment type="caution">
    <text evidence="3">The sequence shown here is derived from an EMBL/GenBank/DDBJ whole genome shotgun (WGS) entry which is preliminary data.</text>
</comment>
<dbReference type="InterPro" id="IPR007110">
    <property type="entry name" value="Ig-like_dom"/>
</dbReference>
<evidence type="ECO:0000259" key="2">
    <source>
        <dbReference type="PROSITE" id="PS50835"/>
    </source>
</evidence>
<feature type="chain" id="PRO_5024427720" evidence="1">
    <location>
        <begin position="25"/>
        <end position="1326"/>
    </location>
</feature>
<protein>
    <submittedName>
        <fullName evidence="3">Gliding motility-associated C-terminal domain-containing protein</fullName>
    </submittedName>
</protein>
<name>A0A5M6CH34_9BACT</name>
<evidence type="ECO:0000256" key="1">
    <source>
        <dbReference type="SAM" id="SignalP"/>
    </source>
</evidence>
<keyword evidence="4" id="KW-1185">Reference proteome</keyword>
<dbReference type="NCBIfam" id="TIGR04131">
    <property type="entry name" value="Bac_Flav_CTERM"/>
    <property type="match status" value="1"/>
</dbReference>